<evidence type="ECO:0000259" key="3">
    <source>
        <dbReference type="Pfam" id="PF01345"/>
    </source>
</evidence>
<dbReference type="InterPro" id="IPR026466">
    <property type="entry name" value="Fim_isopep_form_D2_dom"/>
</dbReference>
<organism evidence="4 5">
    <name type="scientific">Thiohalomonas denitrificans</name>
    <dbReference type="NCBI Taxonomy" id="415747"/>
    <lineage>
        <taxon>Bacteria</taxon>
        <taxon>Pseudomonadati</taxon>
        <taxon>Pseudomonadota</taxon>
        <taxon>Gammaproteobacteria</taxon>
        <taxon>Thiohalomonadales</taxon>
        <taxon>Thiohalomonadaceae</taxon>
        <taxon>Thiohalomonas</taxon>
    </lineage>
</organism>
<dbReference type="Gene3D" id="2.60.40.740">
    <property type="match status" value="10"/>
</dbReference>
<name>A0A1G5QSB1_9GAMM</name>
<keyword evidence="5" id="KW-1185">Reference proteome</keyword>
<feature type="transmembrane region" description="Helical" evidence="2">
    <location>
        <begin position="47"/>
        <end position="65"/>
    </location>
</feature>
<protein>
    <submittedName>
        <fullName evidence="4">Conserved repeat domain-containing protein/fimbrial isopeptide formation D2 domain-containing protein</fullName>
    </submittedName>
</protein>
<keyword evidence="2" id="KW-0472">Membrane</keyword>
<dbReference type="SUPFAM" id="SSF49401">
    <property type="entry name" value="Bacterial adhesins"/>
    <property type="match status" value="1"/>
</dbReference>
<dbReference type="InterPro" id="IPR008966">
    <property type="entry name" value="Adhesion_dom_sf"/>
</dbReference>
<evidence type="ECO:0000313" key="4">
    <source>
        <dbReference type="EMBL" id="SCZ64647.1"/>
    </source>
</evidence>
<dbReference type="InterPro" id="IPR001434">
    <property type="entry name" value="OmcB-like_DUF11"/>
</dbReference>
<reference evidence="4 5" key="1">
    <citation type="submission" date="2016-10" db="EMBL/GenBank/DDBJ databases">
        <authorList>
            <person name="de Groot N.N."/>
        </authorList>
    </citation>
    <scope>NUCLEOTIDE SEQUENCE [LARGE SCALE GENOMIC DNA]</scope>
    <source>
        <strain evidence="4 5">HLD2</strain>
    </source>
</reference>
<dbReference type="InterPro" id="IPR051172">
    <property type="entry name" value="Chlamydia_OmcB"/>
</dbReference>
<evidence type="ECO:0000256" key="2">
    <source>
        <dbReference type="SAM" id="Phobius"/>
    </source>
</evidence>
<feature type="domain" description="DUF11" evidence="3">
    <location>
        <begin position="856"/>
        <end position="967"/>
    </location>
</feature>
<keyword evidence="2" id="KW-0812">Transmembrane</keyword>
<keyword evidence="2" id="KW-1133">Transmembrane helix</keyword>
<dbReference type="InterPro" id="IPR047589">
    <property type="entry name" value="DUF11_rpt"/>
</dbReference>
<sequence>MRGWCSQNLVSAFAARPDNTVLLERGPFGRAAAGGFCKQTDASPRRFGLGLQLLLLFIFLVGAASSAQADDCSSHGGVIDGTVVNPAPSQINIDTNCTIRNFQDPNELISNISFYTSPGQTDTRHLVIFDNVTHTGNMSCNSTHEHKIWFTNGSASKIMDSSCQNLVIPVEKIDKSNPAPTATVGIPFTYTMAIPVFYDPATGSVLDDTGSPNPLGTITIRDDLSTAAIGADLTYLEHKVYWKEAPDSPLTSGTDYTFSDGGGQQLEFSFPPDFSIPAYTQLMIELTVVLDDTPANTAGTMFRNTASWEFARWIDVNENGIEDEGEYFNPLPGESGVTEYMTIAEPDLLVTKESTATALNIGVVAPFTIDVQNIGGEDAWEVTIDDILPDNGAGAGMCEYDPLTLTPGLTAEITDAGGNTLRPLTAGTDYLVNYNSCDLSLTVTEDGGQIAPGQHLLINFSAQLDSDTSADGETLTNIAGATRWFNAASSFGNRRQYDRTLNDGTPGIDDHQDSYSVTTGLSGYYFEKTVVNRDTGVGPGPDMTAAPGDTLRYQLRLFNVDQTIDGVTITDSLDSDRFDLSSFSMVTRPANTTFSLTGNELVVTGAAGTPLNVDELGELIVEFDITLLDTLTTGTEAHNQASLTADQGTPANTDDDFVAISDDPYLNGVAAPDDPDDNTTIGDEDPTIVTIQTPGPLSKAKTQDTASIGERFSYAITVPADPVDVSLFDVRVEDVLPDNVEMEFVGAEVLAGGDWTLTNTGTATAPVLEDTISGIDVPAGGQAEIEITFELLNTEGNQSGLSFVNSASYTYNRRNDDSTTTMPGGGDTSGEMTIVEPDLVAEKAVSFFSPADKQPTDAATVGDVLEYAVTITNNGDSTAFDTSVVDTLPPDVSLVTGSATAQIEGVDVDGFVVTPTTLPNGDLVWGGENGDGSFDIPADQTLVLTYRVTVESVTGTDITNSVHVDWTSLDGGSTAERSGDGCPVTTALDDYCFGPATASPINTVDNTSISKSAIDDSYGEEPASTTDRVLRVGDTVTYELTLSLQEYTTGSVVVQDTLPTGMALESFSIEHGGTNFIYSLETPPQPGDTGLLEWNFGDITNEPDGTSVDQLVIRYVAEVVVDDPDVGVGYDTSILLDNAASLTYTGGDPEVYPDRLTATTTIEVRQPQMSAITKVDLGTDRTGSGTELDPYQVDIANDEMLFQLSSCNAGLAPAYGVVITDLLAGELDEADLTANSPVVKIGDTTLQEGSDYSLTVPAREGEMRITLLDSAPVAPTECVTVDYSIGFHTDLTSETTWNNAAQLAEYWSLPTDGRSYTSTESAQVWMTNLVNVEPLSKELVSPNEATIGEEVIYTIRVPGEPVNAAFENVVVTDELHAALEYVGATAVDLNGDPVALVDSSVGNSVELAVEHIPAGQKAIITLTARVANNADANAGTSFRNAASYTYEGMPVDADTSDDSGALTIVEPELAIAKEVANVTSPDAAPKAGDTLRYSVTFTASGGTNFSDAFDLLIEDSLSLGLVYETGTATVDGTDNTITDPATNGGDGITTAQTLTWSLADATADIDVPEGSTLTVTYDVLVLDSVLAGQELTNSANVQWTGIDGDDAFERDGSGAPDVNNVNDYFTGPATTTLNTLDSTTLTKSRVTDTWEAGTDVRVGDLIDYELRIQLDEGSHSGLTLSDVLPQGLQFEEVVSINGETTAPYSAVAPFSHADIAAPVVGGDAASGTSTVTWTLGDIVNAADGDSSNDKFVIIYRARVLNDSLAQTDSTTLSNTATLDYNTATETASQTDGESATLLQPHLTVGKSAAPEDGDSAISAGELITYTVDVTNTGAAPAYDPVVQDTLPVGLRQGGVTTTSITLVAAGTELPLLQPDFDPATGTAIWDFDTGAADAYTIPANDTLRITYTVNADDNLGPSLTLANSVLATDYYSFDNDAVPTAGTVSGVRQHYGPSNIDTVELITPVPGAPLKESPDDATIGEEFTYTITVPAEPLPTALHDVRLLDDLGQIAADVTLVSIDKIEGSGSWTPVNTSGSTNLVIEDTANGIDIPANEQIRVGITLRLDNTTANNAGDTFTNTASYTYSQVDGDGVPVDGGSSEAAMEVAESALSVSKTATPLATPITGGSVIEYAVTMDNSGGSTAFDVNVSDTLPPELTLYSGFTPTATINGTAVPGFVSTPAGAPDGPLVWGEGNGDGSLDVPVDGQLVITYQAQVQVSTAATIENEVWVDWTSLNGESSYERTGAGCPTTTEPDEYCAGPANATIEVTDSNSLEKSVVSDSYVDAPSTASDATLRIGDSAIYQLEVNLAEGTTAGVSVSDVLPEGMAFDSLIGITQSSGGDFGYTLASQPVAGDTGTLTWDFGDITNTPSGDDTPVDTLTIEYTATVLPDAGIAQQPATTLTNSATLSYVDGSGTTVLDPARLESEASLTLWQPVMDGLSKTDRQGRVGTSATPLSVDVATDTMQFRLESCNSTGQAPAYDVVLTDVLPSQLDETSLTIPVVSVGGAVLDTGDYSYTPPVGRGDSLSIQLNTPVDPGQCVTVDYDIGFHTDFGPDQTWNNSVTLDEYWSLPLQSGQVYGLVGPAEFWMTNQATIDPPSKVLTSTSEATIGEEVTYEIRVPANPANAALYDLVVSDTMHGSLEYLGATEISGNTLSLTDNTDATVAPTELNLVLDRIPAGEQAVIEVTARVANNAAANAGTSFNNSVSYTYAITDGGIANPGGSYTTTDPLTIVEPELAIAKQVANVTNPGAAPNPGDILRYSVSFTAGGGEAGDDFSDAFDLLIEDSLSLGLAYQNGTASVDGGNTITDPGTNGGDGISTAQTLTWSLADATADIDVVEGTVVTLDYDVLVLDGVRAGQELTNSATVQWTGLDGDSTLERDGTGTPEVNDYFTGPATTTLMTEFAVSFVKSVVNATTGEDPGANAQPGDTLRYTLVISNESIASLNNASVVDELAAHFAPGSLQVLSVSDANADTTNTSATGGVNGTGIVDIRNLTLAPQGDAGDTLTIVFEATLAPAIDSGTTVLNQAQLTGDALASATSNETSTLISSAPAFEVWKSSLDISDDPSELRAGDTLRYTLTVKNVGNEDAINAVLHDQLPTNTSYVPESTTLNGAPVADQSPGVLPLQDGIPLHAPEDPTPGVMRADAGSTSDNIATITFDVVIDADVFSGTIIANQGFVSADGAGSGPMPQEPSDDPDTTVADDPTRDIVGSVPLLDAHKTVVLHDDANSNNIVDPGDLLRYSIVVTNTGSAPATEAVLVDAVPANTSYVPDSVILNGLPVGQPDGGTSPLASGIAISSSDLTPPLPAAGEGTLSVGGSAVVTFDVEVNAGVASGTIISNQGVVQSNEQLDEPTDADGLDSNGDQPTEVVVGDAQQLSISKEVFVVGGGAAVPGSTLEYVVRVTNIGGVPATDVVITDDLDTPVPGQLTYVSGSGLLNGLATGVSFVAPVLTADYSAHYGVLDPGASAILRFRAQIDPALAVGTTITNTAEVSWNTPVQTATSSVSIDLGGTPGAVSLSGAVWHDANFNTVADAGESLLPEWSVDVYRNNRLLGSVVTDENGAYRIQGLAATDASSAYELRFRAPGAGANTALLGEAHSSYTNGLQRISDITAAEGSSVGNLNLPITPNGVVYDSVLRTPIAGAAVAMLRAGSELPGSCFDDPSQQGQITSLQGHYKFDINFSDPACVAGGDYTLRVTPPASGYTGWPSRIIPPLTDESSPAFSVPGCLGGSDDAVATTAEHCEAQTSEYAPALSVRARSPGTNHHLHLTLDGNRVPGESQLFNNHIPVDPELDAAIAITKTSSRVNVSRGEHVPYTITIRNTLGTTLQDLSIVDNFPAGFKYVEGSGRIDGQPVEPEANGLQLTWSNLELGAESRHTIQMLFVVGSGVSEGEYINRARAINSLNGEHASGEASATVRVVPDPTFDCTDITGKVFDDANLDGEQDGNEKGLPGVRLVTARGLIAKTDEHGRFHITCAAVPNESRGSNFILKLDDRSLPTGFRVTTENPRVQRVTRGKMMRFNFGATVHRVVRLDVADGVFEPDSTEMRLQWKPRMELLLEELRKSPSVVRIAYLADVEEPSLVKRRLRALRKSISGKWEELNCCYPLTVETETFWRRGAPPKR</sequence>
<proteinExistence type="predicted"/>
<accession>A0A1G5QSB1</accession>
<feature type="domain" description="DUF11" evidence="3">
    <location>
        <begin position="1815"/>
        <end position="1923"/>
    </location>
</feature>
<dbReference type="Pfam" id="PF01345">
    <property type="entry name" value="DUF11"/>
    <property type="match status" value="7"/>
</dbReference>
<evidence type="ECO:0000256" key="1">
    <source>
        <dbReference type="SAM" id="MobiDB-lite"/>
    </source>
</evidence>
<feature type="domain" description="DUF11" evidence="3">
    <location>
        <begin position="3066"/>
        <end position="3114"/>
    </location>
</feature>
<dbReference type="PANTHER" id="PTHR34819:SF3">
    <property type="entry name" value="CELL SURFACE PROTEIN"/>
    <property type="match status" value="1"/>
</dbReference>
<feature type="domain" description="DUF11" evidence="3">
    <location>
        <begin position="3798"/>
        <end position="3917"/>
    </location>
</feature>
<feature type="region of interest" description="Disordered" evidence="1">
    <location>
        <begin position="3183"/>
        <end position="3203"/>
    </location>
</feature>
<feature type="domain" description="DUF11" evidence="3">
    <location>
        <begin position="1340"/>
        <end position="1463"/>
    </location>
</feature>
<evidence type="ECO:0000313" key="5">
    <source>
        <dbReference type="Proteomes" id="UP000199648"/>
    </source>
</evidence>
<dbReference type="NCBIfam" id="TIGR04226">
    <property type="entry name" value="RrgB_K2N_iso_D2"/>
    <property type="match status" value="5"/>
</dbReference>
<feature type="domain" description="DUF11" evidence="3">
    <location>
        <begin position="2110"/>
        <end position="2228"/>
    </location>
</feature>
<dbReference type="InterPro" id="IPR013783">
    <property type="entry name" value="Ig-like_fold"/>
</dbReference>
<feature type="domain" description="DUF11" evidence="3">
    <location>
        <begin position="3390"/>
        <end position="3497"/>
    </location>
</feature>
<dbReference type="SUPFAM" id="SSF117074">
    <property type="entry name" value="Hypothetical protein PA1324"/>
    <property type="match status" value="1"/>
</dbReference>
<dbReference type="EMBL" id="FMWD01000008">
    <property type="protein sequence ID" value="SCZ64647.1"/>
    <property type="molecule type" value="Genomic_DNA"/>
</dbReference>
<dbReference type="Proteomes" id="UP000199648">
    <property type="component" value="Unassembled WGS sequence"/>
</dbReference>
<dbReference type="STRING" id="415747.SAMN03097708_02680"/>
<dbReference type="PANTHER" id="PTHR34819">
    <property type="entry name" value="LARGE CYSTEINE-RICH PERIPLASMIC PROTEIN OMCB"/>
    <property type="match status" value="1"/>
</dbReference>
<dbReference type="NCBIfam" id="TIGR01451">
    <property type="entry name" value="B_ant_repeat"/>
    <property type="match status" value="10"/>
</dbReference>
<dbReference type="Gene3D" id="2.60.40.10">
    <property type="entry name" value="Immunoglobulins"/>
    <property type="match status" value="1"/>
</dbReference>
<gene>
    <name evidence="4" type="ORF">SAMN03097708_02680</name>
</gene>